<dbReference type="VEuPathDB" id="FungiDB:PLEOSDRAFT_171179"/>
<dbReference type="OrthoDB" id="2971182at2759"/>
<dbReference type="PANTHER" id="PTHR40465:SF1">
    <property type="entry name" value="DUF6534 DOMAIN-CONTAINING PROTEIN"/>
    <property type="match status" value="1"/>
</dbReference>
<dbReference type="STRING" id="1137138.A0A067N962"/>
<gene>
    <name evidence="3" type="ORF">PLEOSDRAFT_171179</name>
</gene>
<evidence type="ECO:0000313" key="4">
    <source>
        <dbReference type="Proteomes" id="UP000027073"/>
    </source>
</evidence>
<feature type="transmembrane region" description="Helical" evidence="1">
    <location>
        <begin position="97"/>
        <end position="116"/>
    </location>
</feature>
<dbReference type="Proteomes" id="UP000027073">
    <property type="component" value="Unassembled WGS sequence"/>
</dbReference>
<keyword evidence="1" id="KW-0812">Transmembrane</keyword>
<reference evidence="4" key="1">
    <citation type="journal article" date="2014" name="Proc. Natl. Acad. Sci. U.S.A.">
        <title>Extensive sampling of basidiomycete genomes demonstrates inadequacy of the white-rot/brown-rot paradigm for wood decay fungi.</title>
        <authorList>
            <person name="Riley R."/>
            <person name="Salamov A.A."/>
            <person name="Brown D.W."/>
            <person name="Nagy L.G."/>
            <person name="Floudas D."/>
            <person name="Held B.W."/>
            <person name="Levasseur A."/>
            <person name="Lombard V."/>
            <person name="Morin E."/>
            <person name="Otillar R."/>
            <person name="Lindquist E.A."/>
            <person name="Sun H."/>
            <person name="LaButti K.M."/>
            <person name="Schmutz J."/>
            <person name="Jabbour D."/>
            <person name="Luo H."/>
            <person name="Baker S.E."/>
            <person name="Pisabarro A.G."/>
            <person name="Walton J.D."/>
            <person name="Blanchette R.A."/>
            <person name="Henrissat B."/>
            <person name="Martin F."/>
            <person name="Cullen D."/>
            <person name="Hibbett D.S."/>
            <person name="Grigoriev I.V."/>
        </authorList>
    </citation>
    <scope>NUCLEOTIDE SEQUENCE [LARGE SCALE GENOMIC DNA]</scope>
    <source>
        <strain evidence="4">PC15</strain>
    </source>
</reference>
<keyword evidence="1" id="KW-0472">Membrane</keyword>
<protein>
    <recommendedName>
        <fullName evidence="2">DUF6534 domain-containing protein</fullName>
    </recommendedName>
</protein>
<dbReference type="HOGENOM" id="CLU_046025_5_1_1"/>
<dbReference type="InterPro" id="IPR045339">
    <property type="entry name" value="DUF6534"/>
</dbReference>
<keyword evidence="1" id="KW-1133">Transmembrane helix</keyword>
<evidence type="ECO:0000313" key="3">
    <source>
        <dbReference type="EMBL" id="KDQ23510.1"/>
    </source>
</evidence>
<dbReference type="InParanoid" id="A0A067N962"/>
<accession>A0A067N962</accession>
<feature type="transmembrane region" description="Helical" evidence="1">
    <location>
        <begin position="188"/>
        <end position="208"/>
    </location>
</feature>
<sequence length="264" mass="30387">MPETQPVVVAPLLFGLVVSCPLFGVSIAQSIYYYKTYPMDSKYLKYFIQDWTQHFLQHYFSLIMSKLVHTTSLHMIPWAPGFVERCIYMRRAYMARVYALSAGNKWISAILTHILWNMIVLDDKYSNQATHVVIISIHHTSAEIFGGLQLAASVVCDVLITSSLVFYLRDNRGEFKRTQNVVDRLVIYSINVGMVTSIISLSALITWFAMPDNFIFSTFHILIGKVYFNSWLVTLNARKTMRSRLDDTSQMSGFMDLSVFRTRN</sequence>
<organism evidence="3 4">
    <name type="scientific">Pleurotus ostreatus (strain PC15)</name>
    <name type="common">Oyster mushroom</name>
    <dbReference type="NCBI Taxonomy" id="1137138"/>
    <lineage>
        <taxon>Eukaryota</taxon>
        <taxon>Fungi</taxon>
        <taxon>Dikarya</taxon>
        <taxon>Basidiomycota</taxon>
        <taxon>Agaricomycotina</taxon>
        <taxon>Agaricomycetes</taxon>
        <taxon>Agaricomycetidae</taxon>
        <taxon>Agaricales</taxon>
        <taxon>Pleurotineae</taxon>
        <taxon>Pleurotaceae</taxon>
        <taxon>Pleurotus</taxon>
    </lineage>
</organism>
<dbReference type="EMBL" id="KL198013">
    <property type="protein sequence ID" value="KDQ23510.1"/>
    <property type="molecule type" value="Genomic_DNA"/>
</dbReference>
<evidence type="ECO:0000256" key="1">
    <source>
        <dbReference type="SAM" id="Phobius"/>
    </source>
</evidence>
<dbReference type="AlphaFoldDB" id="A0A067N962"/>
<evidence type="ECO:0000259" key="2">
    <source>
        <dbReference type="Pfam" id="PF20152"/>
    </source>
</evidence>
<feature type="domain" description="DUF6534" evidence="2">
    <location>
        <begin position="153"/>
        <end position="239"/>
    </location>
</feature>
<feature type="transmembrane region" description="Helical" evidence="1">
    <location>
        <begin position="12"/>
        <end position="34"/>
    </location>
</feature>
<proteinExistence type="predicted"/>
<feature type="transmembrane region" description="Helical" evidence="1">
    <location>
        <begin position="148"/>
        <end position="168"/>
    </location>
</feature>
<dbReference type="Pfam" id="PF20152">
    <property type="entry name" value="DUF6534"/>
    <property type="match status" value="1"/>
</dbReference>
<name>A0A067N962_PLEO1</name>
<dbReference type="PANTHER" id="PTHR40465">
    <property type="entry name" value="CHROMOSOME 1, WHOLE GENOME SHOTGUN SEQUENCE"/>
    <property type="match status" value="1"/>
</dbReference>
<feature type="transmembrane region" description="Helical" evidence="1">
    <location>
        <begin position="214"/>
        <end position="235"/>
    </location>
</feature>